<proteinExistence type="predicted"/>
<dbReference type="Gene3D" id="3.30.450.40">
    <property type="match status" value="1"/>
</dbReference>
<dbReference type="SUPFAM" id="SSF81606">
    <property type="entry name" value="PP2C-like"/>
    <property type="match status" value="1"/>
</dbReference>
<dbReference type="PANTHER" id="PTHR43156:SF2">
    <property type="entry name" value="STAGE II SPORULATION PROTEIN E"/>
    <property type="match status" value="1"/>
</dbReference>
<dbReference type="PANTHER" id="PTHR43156">
    <property type="entry name" value="STAGE II SPORULATION PROTEIN E-RELATED"/>
    <property type="match status" value="1"/>
</dbReference>
<dbReference type="InterPro" id="IPR036457">
    <property type="entry name" value="PPM-type-like_dom_sf"/>
</dbReference>
<dbReference type="InterPro" id="IPR001932">
    <property type="entry name" value="PPM-type_phosphatase-like_dom"/>
</dbReference>
<dbReference type="InterPro" id="IPR029016">
    <property type="entry name" value="GAF-like_dom_sf"/>
</dbReference>
<dbReference type="Gene3D" id="3.60.40.10">
    <property type="entry name" value="PPM-type phosphatase domain"/>
    <property type="match status" value="1"/>
</dbReference>
<dbReference type="EMBL" id="JBHTMB010000012">
    <property type="protein sequence ID" value="MFD1232071.1"/>
    <property type="molecule type" value="Genomic_DNA"/>
</dbReference>
<reference evidence="5" key="1">
    <citation type="journal article" date="2019" name="Int. J. Syst. Evol. Microbiol.">
        <title>The Global Catalogue of Microorganisms (GCM) 10K type strain sequencing project: providing services to taxonomists for standard genome sequencing and annotation.</title>
        <authorList>
            <consortium name="The Broad Institute Genomics Platform"/>
            <consortium name="The Broad Institute Genome Sequencing Center for Infectious Disease"/>
            <person name="Wu L."/>
            <person name="Ma J."/>
        </authorList>
    </citation>
    <scope>NUCLEOTIDE SEQUENCE [LARGE SCALE GENOMIC DNA]</scope>
    <source>
        <strain evidence="5">CCUG 49018</strain>
    </source>
</reference>
<evidence type="ECO:0000313" key="4">
    <source>
        <dbReference type="EMBL" id="MFD1232071.1"/>
    </source>
</evidence>
<dbReference type="Pfam" id="PF13185">
    <property type="entry name" value="GAF_2"/>
    <property type="match status" value="1"/>
</dbReference>
<dbReference type="SMART" id="SM00065">
    <property type="entry name" value="GAF"/>
    <property type="match status" value="1"/>
</dbReference>
<accession>A0ABW3VB63</accession>
<dbReference type="InterPro" id="IPR003018">
    <property type="entry name" value="GAF"/>
</dbReference>
<dbReference type="Pfam" id="PF07228">
    <property type="entry name" value="SpoIIE"/>
    <property type="match status" value="1"/>
</dbReference>
<protein>
    <submittedName>
        <fullName evidence="4">GAF domain-containing SpoIIE family protein phosphatase</fullName>
    </submittedName>
</protein>
<organism evidence="4 5">
    <name type="scientific">Pseudonocardia benzenivorans</name>
    <dbReference type="NCBI Taxonomy" id="228005"/>
    <lineage>
        <taxon>Bacteria</taxon>
        <taxon>Bacillati</taxon>
        <taxon>Actinomycetota</taxon>
        <taxon>Actinomycetes</taxon>
        <taxon>Pseudonocardiales</taxon>
        <taxon>Pseudonocardiaceae</taxon>
        <taxon>Pseudonocardia</taxon>
    </lineage>
</organism>
<dbReference type="Proteomes" id="UP001597182">
    <property type="component" value="Unassembled WGS sequence"/>
</dbReference>
<evidence type="ECO:0000313" key="5">
    <source>
        <dbReference type="Proteomes" id="UP001597182"/>
    </source>
</evidence>
<keyword evidence="1" id="KW-0378">Hydrolase</keyword>
<keyword evidence="5" id="KW-1185">Reference proteome</keyword>
<evidence type="ECO:0000256" key="1">
    <source>
        <dbReference type="ARBA" id="ARBA00022801"/>
    </source>
</evidence>
<feature type="domain" description="PPM-type phosphatase" evidence="3">
    <location>
        <begin position="316"/>
        <end position="527"/>
    </location>
</feature>
<name>A0ABW3VB63_9PSEU</name>
<dbReference type="SMART" id="SM00331">
    <property type="entry name" value="PP2C_SIG"/>
    <property type="match status" value="1"/>
</dbReference>
<dbReference type="InterPro" id="IPR052016">
    <property type="entry name" value="Bact_Sigma-Reg"/>
</dbReference>
<dbReference type="RefSeq" id="WP_346091040.1">
    <property type="nucleotide sequence ID" value="NZ_BAABKS010000017.1"/>
</dbReference>
<gene>
    <name evidence="4" type="ORF">ACFQ34_02130</name>
</gene>
<evidence type="ECO:0000259" key="2">
    <source>
        <dbReference type="SMART" id="SM00065"/>
    </source>
</evidence>
<evidence type="ECO:0000259" key="3">
    <source>
        <dbReference type="SMART" id="SM00331"/>
    </source>
</evidence>
<sequence length="533" mass="55682">MPRPAALSSLAALLTGPDGRPVPVERVVLTAAQRSLLCPCDGASPMVFVPDPDVLAALVRGATAGVVVTAEAGLAGDDGAGPPPGGAVALVARTDVGEGHRRVLEAFAAGTAAVQHTVDVLRAEAAVIDALNSVGRRLTAQLDLDRVVQDATDAATTAVGAAFGAFFYNLVDQFGESYTLYTLSGAPREAFERFPMPRNTAVFAPTFDGEGTVRSPDITVDPRFGRNAPYHGMPEGHLPVRSYLAVPVISPTSGEVLGGFFFGHPEPGRFTDRHEYLAEGIAGYSAIALDNSRLFERECNLARELSRSMLPEAPPVAGLEIVTRYLPAATGSKIGGDWFDVIPLPGDATAFVIGDVVGHGVTAATVMGQARTAVRCYAVLGLPPSRVLHQTSAVLSAFTASTFVTCFYAVHSADGTLRYANAGHLPALLRHVDGTLTEFGEALGQPLGVGASFPERTIRFGIGDELLLYTDGLVESRTRDLTVGMGWLRSAVAALPRPVTAELCDGLVAELTGGAHDDDVALIHVRNTGRGVA</sequence>
<dbReference type="SUPFAM" id="SSF55781">
    <property type="entry name" value="GAF domain-like"/>
    <property type="match status" value="1"/>
</dbReference>
<comment type="caution">
    <text evidence="4">The sequence shown here is derived from an EMBL/GenBank/DDBJ whole genome shotgun (WGS) entry which is preliminary data.</text>
</comment>
<feature type="domain" description="GAF" evidence="2">
    <location>
        <begin position="143"/>
        <end position="299"/>
    </location>
</feature>